<organism evidence="2 3">
    <name type="scientific">Marchantia polymorpha</name>
    <name type="common">Common liverwort</name>
    <name type="synonym">Marchantia aquatica</name>
    <dbReference type="NCBI Taxonomy" id="3197"/>
    <lineage>
        <taxon>Eukaryota</taxon>
        <taxon>Viridiplantae</taxon>
        <taxon>Streptophyta</taxon>
        <taxon>Embryophyta</taxon>
        <taxon>Marchantiophyta</taxon>
        <taxon>Marchantiopsida</taxon>
        <taxon>Marchantiidae</taxon>
        <taxon>Marchantiales</taxon>
        <taxon>Marchantiaceae</taxon>
        <taxon>Marchantia</taxon>
    </lineage>
</organism>
<keyword evidence="3" id="KW-1185">Reference proteome</keyword>
<dbReference type="Gramene" id="Mp2g07730.1">
    <property type="protein sequence ID" value="Mp2g07730.1.cds1"/>
    <property type="gene ID" value="Mp2g07730"/>
</dbReference>
<proteinExistence type="predicted"/>
<feature type="compositionally biased region" description="Basic and acidic residues" evidence="1">
    <location>
        <begin position="130"/>
        <end position="140"/>
    </location>
</feature>
<sequence>MPPRGRSPGAHRPSASPACSRGGRSAPAGPNHARGGTPGPAGRQRWNSYVRVLGGPIDGAHRHTHAVQRQACRRGRGDGGRRMQCSAEMRMPHRRDVCFCTPGTFSRPFRRPERRVCATQRRELALARARGERRSREGKRTGFMPASGSGKCHESGRSCRAI</sequence>
<dbReference type="Proteomes" id="UP000244005">
    <property type="component" value="Unassembled WGS sequence"/>
</dbReference>
<evidence type="ECO:0000313" key="3">
    <source>
        <dbReference type="Proteomes" id="UP000244005"/>
    </source>
</evidence>
<feature type="region of interest" description="Disordered" evidence="1">
    <location>
        <begin position="1"/>
        <end position="44"/>
    </location>
</feature>
<gene>
    <name evidence="2" type="ORF">MARPO_0015s0059</name>
</gene>
<evidence type="ECO:0000256" key="1">
    <source>
        <dbReference type="SAM" id="MobiDB-lite"/>
    </source>
</evidence>
<feature type="compositionally biased region" description="Basic residues" evidence="1">
    <location>
        <begin position="62"/>
        <end position="74"/>
    </location>
</feature>
<protein>
    <submittedName>
        <fullName evidence="2">Uncharacterized protein</fullName>
    </submittedName>
</protein>
<feature type="compositionally biased region" description="Basic and acidic residues" evidence="1">
    <location>
        <begin position="151"/>
        <end position="162"/>
    </location>
</feature>
<feature type="region of interest" description="Disordered" evidence="1">
    <location>
        <begin position="130"/>
        <end position="162"/>
    </location>
</feature>
<dbReference type="AlphaFoldDB" id="A0A2R6XGN0"/>
<name>A0A2R6XGN0_MARPO</name>
<accession>A0A2R6XGN0</accession>
<feature type="region of interest" description="Disordered" evidence="1">
    <location>
        <begin position="60"/>
        <end position="83"/>
    </location>
</feature>
<dbReference type="EMBL" id="KZ772687">
    <property type="protein sequence ID" value="PTQ45251.1"/>
    <property type="molecule type" value="Genomic_DNA"/>
</dbReference>
<reference evidence="3" key="1">
    <citation type="journal article" date="2017" name="Cell">
        <title>Insights into land plant evolution garnered from the Marchantia polymorpha genome.</title>
        <authorList>
            <person name="Bowman J.L."/>
            <person name="Kohchi T."/>
            <person name="Yamato K.T."/>
            <person name="Jenkins J."/>
            <person name="Shu S."/>
            <person name="Ishizaki K."/>
            <person name="Yamaoka S."/>
            <person name="Nishihama R."/>
            <person name="Nakamura Y."/>
            <person name="Berger F."/>
            <person name="Adam C."/>
            <person name="Aki S.S."/>
            <person name="Althoff F."/>
            <person name="Araki T."/>
            <person name="Arteaga-Vazquez M.A."/>
            <person name="Balasubrmanian S."/>
            <person name="Barry K."/>
            <person name="Bauer D."/>
            <person name="Boehm C.R."/>
            <person name="Briginshaw L."/>
            <person name="Caballero-Perez J."/>
            <person name="Catarino B."/>
            <person name="Chen F."/>
            <person name="Chiyoda S."/>
            <person name="Chovatia M."/>
            <person name="Davies K.M."/>
            <person name="Delmans M."/>
            <person name="Demura T."/>
            <person name="Dierschke T."/>
            <person name="Dolan L."/>
            <person name="Dorantes-Acosta A.E."/>
            <person name="Eklund D.M."/>
            <person name="Florent S.N."/>
            <person name="Flores-Sandoval E."/>
            <person name="Fujiyama A."/>
            <person name="Fukuzawa H."/>
            <person name="Galik B."/>
            <person name="Grimanelli D."/>
            <person name="Grimwood J."/>
            <person name="Grossniklaus U."/>
            <person name="Hamada T."/>
            <person name="Haseloff J."/>
            <person name="Hetherington A.J."/>
            <person name="Higo A."/>
            <person name="Hirakawa Y."/>
            <person name="Hundley H.N."/>
            <person name="Ikeda Y."/>
            <person name="Inoue K."/>
            <person name="Inoue S.I."/>
            <person name="Ishida S."/>
            <person name="Jia Q."/>
            <person name="Kakita M."/>
            <person name="Kanazawa T."/>
            <person name="Kawai Y."/>
            <person name="Kawashima T."/>
            <person name="Kennedy M."/>
            <person name="Kinose K."/>
            <person name="Kinoshita T."/>
            <person name="Kohara Y."/>
            <person name="Koide E."/>
            <person name="Komatsu K."/>
            <person name="Kopischke S."/>
            <person name="Kubo M."/>
            <person name="Kyozuka J."/>
            <person name="Lagercrantz U."/>
            <person name="Lin S.S."/>
            <person name="Lindquist E."/>
            <person name="Lipzen A.M."/>
            <person name="Lu C.W."/>
            <person name="De Luna E."/>
            <person name="Martienssen R.A."/>
            <person name="Minamino N."/>
            <person name="Mizutani M."/>
            <person name="Mizutani M."/>
            <person name="Mochizuki N."/>
            <person name="Monte I."/>
            <person name="Mosher R."/>
            <person name="Nagasaki H."/>
            <person name="Nakagami H."/>
            <person name="Naramoto S."/>
            <person name="Nishitani K."/>
            <person name="Ohtani M."/>
            <person name="Okamoto T."/>
            <person name="Okumura M."/>
            <person name="Phillips J."/>
            <person name="Pollak B."/>
            <person name="Reinders A."/>
            <person name="Rovekamp M."/>
            <person name="Sano R."/>
            <person name="Sawa S."/>
            <person name="Schmid M.W."/>
            <person name="Shirakawa M."/>
            <person name="Solano R."/>
            <person name="Spunde A."/>
            <person name="Suetsugu N."/>
            <person name="Sugano S."/>
            <person name="Sugiyama A."/>
            <person name="Sun R."/>
            <person name="Suzuki Y."/>
            <person name="Takenaka M."/>
            <person name="Takezawa D."/>
            <person name="Tomogane H."/>
            <person name="Tsuzuki M."/>
            <person name="Ueda T."/>
            <person name="Umeda M."/>
            <person name="Ward J.M."/>
            <person name="Watanabe Y."/>
            <person name="Yazaki K."/>
            <person name="Yokoyama R."/>
            <person name="Yoshitake Y."/>
            <person name="Yotsui I."/>
            <person name="Zachgo S."/>
            <person name="Schmutz J."/>
        </authorList>
    </citation>
    <scope>NUCLEOTIDE SEQUENCE [LARGE SCALE GENOMIC DNA]</scope>
    <source>
        <strain evidence="3">Tak-1</strain>
    </source>
</reference>
<evidence type="ECO:0000313" key="2">
    <source>
        <dbReference type="EMBL" id="PTQ45251.1"/>
    </source>
</evidence>